<dbReference type="InterPro" id="IPR053168">
    <property type="entry name" value="Glutamic_endopeptidase"/>
</dbReference>
<dbReference type="PANTHER" id="PTHR31589">
    <property type="entry name" value="PROTEIN, PUTATIVE (DUF239)-RELATED-RELATED"/>
    <property type="match status" value="1"/>
</dbReference>
<accession>A0AAD3XF28</accession>
<evidence type="ECO:0000313" key="3">
    <source>
        <dbReference type="Proteomes" id="UP001279734"/>
    </source>
</evidence>
<comment type="caution">
    <text evidence="2">The sequence shown here is derived from an EMBL/GenBank/DDBJ whole genome shotgun (WGS) entry which is preliminary data.</text>
</comment>
<dbReference type="PROSITE" id="PS52045">
    <property type="entry name" value="NEPROSIN_PEP_CD"/>
    <property type="match status" value="1"/>
</dbReference>
<name>A0AAD3XF28_NEPGR</name>
<dbReference type="AlphaFoldDB" id="A0AAD3XF28"/>
<evidence type="ECO:0000313" key="2">
    <source>
        <dbReference type="EMBL" id="GMH02548.1"/>
    </source>
</evidence>
<gene>
    <name evidence="2" type="ORF">Nepgr_004387</name>
</gene>
<organism evidence="2 3">
    <name type="scientific">Nepenthes gracilis</name>
    <name type="common">Slender pitcher plant</name>
    <dbReference type="NCBI Taxonomy" id="150966"/>
    <lineage>
        <taxon>Eukaryota</taxon>
        <taxon>Viridiplantae</taxon>
        <taxon>Streptophyta</taxon>
        <taxon>Embryophyta</taxon>
        <taxon>Tracheophyta</taxon>
        <taxon>Spermatophyta</taxon>
        <taxon>Magnoliopsida</taxon>
        <taxon>eudicotyledons</taxon>
        <taxon>Gunneridae</taxon>
        <taxon>Pentapetalae</taxon>
        <taxon>Caryophyllales</taxon>
        <taxon>Nepenthaceae</taxon>
        <taxon>Nepenthes</taxon>
    </lineage>
</organism>
<dbReference type="PANTHER" id="PTHR31589:SF223">
    <property type="entry name" value="PROTEIN, PUTATIVE (DUF239)-RELATED"/>
    <property type="match status" value="1"/>
</dbReference>
<keyword evidence="3" id="KW-1185">Reference proteome</keyword>
<dbReference type="Pfam" id="PF03080">
    <property type="entry name" value="Neprosin"/>
    <property type="match status" value="1"/>
</dbReference>
<feature type="domain" description="Neprosin PEP catalytic" evidence="1">
    <location>
        <begin position="1"/>
        <end position="160"/>
    </location>
</feature>
<evidence type="ECO:0000259" key="1">
    <source>
        <dbReference type="PROSITE" id="PS52045"/>
    </source>
</evidence>
<reference evidence="2" key="1">
    <citation type="submission" date="2023-05" db="EMBL/GenBank/DDBJ databases">
        <title>Nepenthes gracilis genome sequencing.</title>
        <authorList>
            <person name="Fukushima K."/>
        </authorList>
    </citation>
    <scope>NUCLEOTIDE SEQUENCE</scope>
    <source>
        <strain evidence="2">SING2019-196</strain>
    </source>
</reference>
<dbReference type="EMBL" id="BSYO01000003">
    <property type="protein sequence ID" value="GMH02548.1"/>
    <property type="molecule type" value="Genomic_DNA"/>
</dbReference>
<sequence>MVLCLLLIDYKVNGKRLSEKDRLEIENQLKILRKPAKKIIRDIYSGNWWLGVDQNATPIGFWPKKIFTSLAEYGSFVACGGQVHSPPGRPNPPMGSGFRPKIDPRYDAYCRDFITVNEKYEIEPAMDMEEYSDYDIYKVKDLGMIKCCGHVLLYGGPNKP</sequence>
<proteinExistence type="predicted"/>
<protein>
    <recommendedName>
        <fullName evidence="1">Neprosin PEP catalytic domain-containing protein</fullName>
    </recommendedName>
</protein>
<dbReference type="Proteomes" id="UP001279734">
    <property type="component" value="Unassembled WGS sequence"/>
</dbReference>
<dbReference type="InterPro" id="IPR004314">
    <property type="entry name" value="Neprosin"/>
</dbReference>